<dbReference type="SMART" id="SM00342">
    <property type="entry name" value="HTH_ARAC"/>
    <property type="match status" value="1"/>
</dbReference>
<dbReference type="Gene3D" id="1.10.10.60">
    <property type="entry name" value="Homeodomain-like"/>
    <property type="match status" value="2"/>
</dbReference>
<organism evidence="5 6">
    <name type="scientific">Buttiauxella gaviniae ATCC 51604</name>
    <dbReference type="NCBI Taxonomy" id="1354253"/>
    <lineage>
        <taxon>Bacteria</taxon>
        <taxon>Pseudomonadati</taxon>
        <taxon>Pseudomonadota</taxon>
        <taxon>Gammaproteobacteria</taxon>
        <taxon>Enterobacterales</taxon>
        <taxon>Enterobacteriaceae</taxon>
        <taxon>Buttiauxella</taxon>
    </lineage>
</organism>
<reference evidence="5 6" key="1">
    <citation type="submission" date="2016-04" db="EMBL/GenBank/DDBJ databases">
        <title>ATOL: Assembling a taxonomically balanced genome-scale reconstruction of the evolutionary history of the Enterobacteriaceae.</title>
        <authorList>
            <person name="Plunkett G.III."/>
            <person name="Neeno-Eckwall E.C."/>
            <person name="Glasner J.D."/>
            <person name="Perna N.T."/>
        </authorList>
    </citation>
    <scope>NUCLEOTIDE SEQUENCE [LARGE SCALE GENOMIC DNA]</scope>
    <source>
        <strain evidence="5 6">ATCC 51604</strain>
    </source>
</reference>
<gene>
    <name evidence="5" type="ORF">M977_04176</name>
</gene>
<evidence type="ECO:0000256" key="3">
    <source>
        <dbReference type="ARBA" id="ARBA00023163"/>
    </source>
</evidence>
<dbReference type="Pfam" id="PF12833">
    <property type="entry name" value="HTH_18"/>
    <property type="match status" value="1"/>
</dbReference>
<dbReference type="InterPro" id="IPR050204">
    <property type="entry name" value="AraC_XylS_family_regulators"/>
</dbReference>
<dbReference type="InterPro" id="IPR018062">
    <property type="entry name" value="HTH_AraC-typ_CS"/>
</dbReference>
<evidence type="ECO:0000259" key="4">
    <source>
        <dbReference type="PROSITE" id="PS01124"/>
    </source>
</evidence>
<sequence length="290" mass="33072">MTQPYHAFENLRQHNAVLEDNVQLGSGIQLSAWSNSLDRVTQCSDHHTLSMYVNEGYETYQKTNSGWKNGGGPDRFCLMPKDGETTWDIRNHFSFVHLYCTDEHLRHIAEQIWDRSPAALQLDEKIFSEDPRITQLYRHFLLSSDWQQQANHLMLSTASTLLLTHLVQTYSNVQWRLPNVRGGLAPAVLRNIQAYIEQHLSEPLTLTELAQEAGLSEFHFARMFKQSTQLAPHQFVMQRRMLRAEALVKNSLLSLTDIAMACGFSSASHFSNRFKATIGVTPSQLRAAGK</sequence>
<dbReference type="InterPro" id="IPR018060">
    <property type="entry name" value="HTH_AraC"/>
</dbReference>
<evidence type="ECO:0000256" key="2">
    <source>
        <dbReference type="ARBA" id="ARBA00023125"/>
    </source>
</evidence>
<keyword evidence="2" id="KW-0238">DNA-binding</keyword>
<dbReference type="PANTHER" id="PTHR46796">
    <property type="entry name" value="HTH-TYPE TRANSCRIPTIONAL ACTIVATOR RHAS-RELATED"/>
    <property type="match status" value="1"/>
</dbReference>
<keyword evidence="3" id="KW-0804">Transcription</keyword>
<protein>
    <submittedName>
        <fullName evidence="5">AraC family transcriptional regulator</fullName>
    </submittedName>
</protein>
<dbReference type="Proteomes" id="UP000078504">
    <property type="component" value="Unassembled WGS sequence"/>
</dbReference>
<dbReference type="SUPFAM" id="SSF46689">
    <property type="entry name" value="Homeodomain-like"/>
    <property type="match status" value="2"/>
</dbReference>
<name>A0A1B7HNN1_9ENTR</name>
<dbReference type="InterPro" id="IPR020449">
    <property type="entry name" value="Tscrpt_reg_AraC-type_HTH"/>
</dbReference>
<dbReference type="PROSITE" id="PS00041">
    <property type="entry name" value="HTH_ARAC_FAMILY_1"/>
    <property type="match status" value="1"/>
</dbReference>
<dbReference type="InterPro" id="IPR009057">
    <property type="entry name" value="Homeodomain-like_sf"/>
</dbReference>
<proteinExistence type="predicted"/>
<dbReference type="PATRIC" id="fig|1354253.4.peg.4284"/>
<dbReference type="PANTHER" id="PTHR46796:SF6">
    <property type="entry name" value="ARAC SUBFAMILY"/>
    <property type="match status" value="1"/>
</dbReference>
<evidence type="ECO:0000313" key="6">
    <source>
        <dbReference type="Proteomes" id="UP000078504"/>
    </source>
</evidence>
<dbReference type="AlphaFoldDB" id="A0A1B7HNN1"/>
<dbReference type="GO" id="GO:0043565">
    <property type="term" value="F:sequence-specific DNA binding"/>
    <property type="evidence" value="ECO:0007669"/>
    <property type="project" value="InterPro"/>
</dbReference>
<comment type="caution">
    <text evidence="5">The sequence shown here is derived from an EMBL/GenBank/DDBJ whole genome shotgun (WGS) entry which is preliminary data.</text>
</comment>
<dbReference type="PRINTS" id="PR00032">
    <property type="entry name" value="HTHARAC"/>
</dbReference>
<dbReference type="EMBL" id="LXEP01000042">
    <property type="protein sequence ID" value="OAT17246.1"/>
    <property type="molecule type" value="Genomic_DNA"/>
</dbReference>
<evidence type="ECO:0000313" key="5">
    <source>
        <dbReference type="EMBL" id="OAT17246.1"/>
    </source>
</evidence>
<evidence type="ECO:0000256" key="1">
    <source>
        <dbReference type="ARBA" id="ARBA00023015"/>
    </source>
</evidence>
<dbReference type="PROSITE" id="PS01124">
    <property type="entry name" value="HTH_ARAC_FAMILY_2"/>
    <property type="match status" value="1"/>
</dbReference>
<feature type="domain" description="HTH araC/xylS-type" evidence="4">
    <location>
        <begin position="190"/>
        <end position="288"/>
    </location>
</feature>
<accession>A0A1B7HNN1</accession>
<dbReference type="GO" id="GO:0003700">
    <property type="term" value="F:DNA-binding transcription factor activity"/>
    <property type="evidence" value="ECO:0007669"/>
    <property type="project" value="InterPro"/>
</dbReference>
<dbReference type="RefSeq" id="WP_064518680.1">
    <property type="nucleotide sequence ID" value="NZ_LXEP01000042.1"/>
</dbReference>
<keyword evidence="1" id="KW-0805">Transcription regulation</keyword>